<dbReference type="FunFam" id="3.40.50.460:FF:000002">
    <property type="entry name" value="ATP-dependent 6-phosphofructokinase"/>
    <property type="match status" value="1"/>
</dbReference>
<dbReference type="InterPro" id="IPR012003">
    <property type="entry name" value="ATP_PFK_prok-type"/>
</dbReference>
<dbReference type="InterPro" id="IPR000023">
    <property type="entry name" value="Phosphofructokinase_dom"/>
</dbReference>
<proteinExistence type="predicted"/>
<keyword evidence="9" id="KW-0460">Magnesium</keyword>
<dbReference type="UniPathway" id="UPA00109">
    <property type="reaction ID" value="UER00182"/>
</dbReference>
<dbReference type="GO" id="GO:0006002">
    <property type="term" value="P:fructose 6-phosphate metabolic process"/>
    <property type="evidence" value="ECO:0007669"/>
    <property type="project" value="InterPro"/>
</dbReference>
<evidence type="ECO:0000256" key="3">
    <source>
        <dbReference type="ARBA" id="ARBA00004679"/>
    </source>
</evidence>
<keyword evidence="8" id="KW-0418">Kinase</keyword>
<name>X0SVM1_9ZZZZ</name>
<comment type="subcellular location">
    <subcellularLocation>
        <location evidence="2">Cytoplasm</location>
    </subcellularLocation>
</comment>
<evidence type="ECO:0000256" key="8">
    <source>
        <dbReference type="ARBA" id="ARBA00022777"/>
    </source>
</evidence>
<dbReference type="PRINTS" id="PR00476">
    <property type="entry name" value="PHFRCTKINASE"/>
</dbReference>
<dbReference type="AlphaFoldDB" id="X0SVM1"/>
<accession>X0SVM1</accession>
<dbReference type="GO" id="GO:0005945">
    <property type="term" value="C:6-phosphofructokinase complex"/>
    <property type="evidence" value="ECO:0007669"/>
    <property type="project" value="TreeGrafter"/>
</dbReference>
<feature type="domain" description="Phosphofructokinase" evidence="11">
    <location>
        <begin position="3"/>
        <end position="274"/>
    </location>
</feature>
<dbReference type="EMBL" id="BARS01001024">
    <property type="protein sequence ID" value="GAF85019.1"/>
    <property type="molecule type" value="Genomic_DNA"/>
</dbReference>
<dbReference type="PIRSF" id="PIRSF000532">
    <property type="entry name" value="ATP_PFK_prok"/>
    <property type="match status" value="1"/>
</dbReference>
<dbReference type="GO" id="GO:0070095">
    <property type="term" value="F:fructose-6-phosphate binding"/>
    <property type="evidence" value="ECO:0007669"/>
    <property type="project" value="TreeGrafter"/>
</dbReference>
<comment type="pathway">
    <text evidence="3">Carbohydrate degradation; glycolysis; D-glyceraldehyde 3-phosphate and glycerone phosphate from D-glucose: step 3/4.</text>
</comment>
<evidence type="ECO:0000256" key="9">
    <source>
        <dbReference type="ARBA" id="ARBA00022842"/>
    </source>
</evidence>
<dbReference type="SUPFAM" id="SSF53784">
    <property type="entry name" value="Phosphofructokinase"/>
    <property type="match status" value="1"/>
</dbReference>
<dbReference type="GO" id="GO:0046872">
    <property type="term" value="F:metal ion binding"/>
    <property type="evidence" value="ECO:0007669"/>
    <property type="project" value="UniProtKB-KW"/>
</dbReference>
<evidence type="ECO:0000256" key="10">
    <source>
        <dbReference type="ARBA" id="ARBA00023152"/>
    </source>
</evidence>
<keyword evidence="5" id="KW-0963">Cytoplasm</keyword>
<feature type="non-terminal residue" evidence="12">
    <location>
        <position position="1"/>
    </location>
</feature>
<evidence type="ECO:0000256" key="4">
    <source>
        <dbReference type="ARBA" id="ARBA00012055"/>
    </source>
</evidence>
<keyword evidence="10" id="KW-0324">Glycolysis</keyword>
<sequence>FGYKHGVETVGFLEGWKGPVEDFTQPLGVDDVSGILHIGGTILGSSRTNPFTLEDGPERVVATLERNAIDFLIAIGGDDTLGVAHRLGTEYGVKAVGIPQTIDNDIAMTDYCIGFSSALQVITDALDRLHTTAFSHHRVLVLEVMGRDSGWLGLMGGIAGGADVLIIPEQEFSVEEVHTKILHRQVRKKHFSIIIIAEGAKPAGVDGQVVAEAVVDAFGHVRLGGVGQYLANELSERMKMPVRVTNLAYLQRGGSPSPFDRILATRFGAASIEFSMEGRFDVMTALHGTRIEAVNLGDALSQSRPVDPVLLYLVDLFE</sequence>
<evidence type="ECO:0000259" key="11">
    <source>
        <dbReference type="Pfam" id="PF00365"/>
    </source>
</evidence>
<dbReference type="GO" id="GO:0042802">
    <property type="term" value="F:identical protein binding"/>
    <property type="evidence" value="ECO:0007669"/>
    <property type="project" value="TreeGrafter"/>
</dbReference>
<dbReference type="GO" id="GO:0030388">
    <property type="term" value="P:fructose 1,6-bisphosphate metabolic process"/>
    <property type="evidence" value="ECO:0007669"/>
    <property type="project" value="TreeGrafter"/>
</dbReference>
<evidence type="ECO:0000256" key="5">
    <source>
        <dbReference type="ARBA" id="ARBA00022490"/>
    </source>
</evidence>
<gene>
    <name evidence="12" type="ORF">S01H1_02177</name>
</gene>
<dbReference type="NCBIfam" id="NF002872">
    <property type="entry name" value="PRK03202.1"/>
    <property type="match status" value="1"/>
</dbReference>
<evidence type="ECO:0000256" key="7">
    <source>
        <dbReference type="ARBA" id="ARBA00022723"/>
    </source>
</evidence>
<comment type="caution">
    <text evidence="12">The sequence shown here is derived from an EMBL/GenBank/DDBJ whole genome shotgun (WGS) entry which is preliminary data.</text>
</comment>
<keyword evidence="6" id="KW-0808">Transferase</keyword>
<dbReference type="InterPro" id="IPR022953">
    <property type="entry name" value="ATP_PFK"/>
</dbReference>
<keyword evidence="7" id="KW-0479">Metal-binding</keyword>
<dbReference type="GO" id="GO:0005524">
    <property type="term" value="F:ATP binding"/>
    <property type="evidence" value="ECO:0007669"/>
    <property type="project" value="InterPro"/>
</dbReference>
<evidence type="ECO:0000256" key="1">
    <source>
        <dbReference type="ARBA" id="ARBA00001946"/>
    </source>
</evidence>
<dbReference type="Gene3D" id="3.40.50.450">
    <property type="match status" value="1"/>
</dbReference>
<evidence type="ECO:0000313" key="12">
    <source>
        <dbReference type="EMBL" id="GAF85019.1"/>
    </source>
</evidence>
<dbReference type="GO" id="GO:0003872">
    <property type="term" value="F:6-phosphofructokinase activity"/>
    <property type="evidence" value="ECO:0007669"/>
    <property type="project" value="UniProtKB-EC"/>
</dbReference>
<dbReference type="GO" id="GO:0061621">
    <property type="term" value="P:canonical glycolysis"/>
    <property type="evidence" value="ECO:0007669"/>
    <property type="project" value="TreeGrafter"/>
</dbReference>
<reference evidence="12" key="1">
    <citation type="journal article" date="2014" name="Front. Microbiol.">
        <title>High frequency of phylogenetically diverse reductive dehalogenase-homologous genes in deep subseafloor sedimentary metagenomes.</title>
        <authorList>
            <person name="Kawai M."/>
            <person name="Futagami T."/>
            <person name="Toyoda A."/>
            <person name="Takaki Y."/>
            <person name="Nishi S."/>
            <person name="Hori S."/>
            <person name="Arai W."/>
            <person name="Tsubouchi T."/>
            <person name="Morono Y."/>
            <person name="Uchiyama I."/>
            <person name="Ito T."/>
            <person name="Fujiyama A."/>
            <person name="Inagaki F."/>
            <person name="Takami H."/>
        </authorList>
    </citation>
    <scope>NUCLEOTIDE SEQUENCE</scope>
    <source>
        <strain evidence="12">Expedition CK06-06</strain>
    </source>
</reference>
<organism evidence="12">
    <name type="scientific">marine sediment metagenome</name>
    <dbReference type="NCBI Taxonomy" id="412755"/>
    <lineage>
        <taxon>unclassified sequences</taxon>
        <taxon>metagenomes</taxon>
        <taxon>ecological metagenomes</taxon>
    </lineage>
</organism>
<dbReference type="GO" id="GO:0048029">
    <property type="term" value="F:monosaccharide binding"/>
    <property type="evidence" value="ECO:0007669"/>
    <property type="project" value="TreeGrafter"/>
</dbReference>
<dbReference type="GO" id="GO:0016208">
    <property type="term" value="F:AMP binding"/>
    <property type="evidence" value="ECO:0007669"/>
    <property type="project" value="TreeGrafter"/>
</dbReference>
<dbReference type="Pfam" id="PF00365">
    <property type="entry name" value="PFK"/>
    <property type="match status" value="1"/>
</dbReference>
<evidence type="ECO:0000256" key="2">
    <source>
        <dbReference type="ARBA" id="ARBA00004496"/>
    </source>
</evidence>
<dbReference type="InterPro" id="IPR035966">
    <property type="entry name" value="PKF_sf"/>
</dbReference>
<protein>
    <recommendedName>
        <fullName evidence="4">6-phosphofructokinase</fullName>
        <ecNumber evidence="4">2.7.1.11</ecNumber>
    </recommendedName>
</protein>
<dbReference type="PANTHER" id="PTHR13697:SF52">
    <property type="entry name" value="ATP-DEPENDENT 6-PHOSPHOFRUCTOKINASE 3"/>
    <property type="match status" value="1"/>
</dbReference>
<dbReference type="PANTHER" id="PTHR13697">
    <property type="entry name" value="PHOSPHOFRUCTOKINASE"/>
    <property type="match status" value="1"/>
</dbReference>
<dbReference type="EC" id="2.7.1.11" evidence="4"/>
<comment type="cofactor">
    <cofactor evidence="1">
        <name>Mg(2+)</name>
        <dbReference type="ChEBI" id="CHEBI:18420"/>
    </cofactor>
</comment>
<dbReference type="Gene3D" id="3.40.50.460">
    <property type="entry name" value="Phosphofructokinase domain"/>
    <property type="match status" value="1"/>
</dbReference>
<evidence type="ECO:0000256" key="6">
    <source>
        <dbReference type="ARBA" id="ARBA00022679"/>
    </source>
</evidence>